<keyword evidence="6 12" id="KW-0418">Kinase</keyword>
<dbReference type="Proteomes" id="UP001432075">
    <property type="component" value="Chromosome"/>
</dbReference>
<keyword evidence="3" id="KW-0597">Phosphoprotein</keyword>
<evidence type="ECO:0000256" key="1">
    <source>
        <dbReference type="ARBA" id="ARBA00000085"/>
    </source>
</evidence>
<dbReference type="InterPro" id="IPR005467">
    <property type="entry name" value="His_kinase_dom"/>
</dbReference>
<feature type="transmembrane region" description="Helical" evidence="10">
    <location>
        <begin position="89"/>
        <end position="106"/>
    </location>
</feature>
<keyword evidence="8" id="KW-0902">Two-component regulatory system</keyword>
<dbReference type="SUPFAM" id="SSF55874">
    <property type="entry name" value="ATPase domain of HSP90 chaperone/DNA topoisomerase II/histidine kinase"/>
    <property type="match status" value="1"/>
</dbReference>
<dbReference type="RefSeq" id="WP_199848618.1">
    <property type="nucleotide sequence ID" value="NZ_CP108057.1"/>
</dbReference>
<evidence type="ECO:0000256" key="10">
    <source>
        <dbReference type="SAM" id="Phobius"/>
    </source>
</evidence>
<reference evidence="12" key="1">
    <citation type="submission" date="2022-10" db="EMBL/GenBank/DDBJ databases">
        <title>The complete genomes of actinobacterial strains from the NBC collection.</title>
        <authorList>
            <person name="Joergensen T.S."/>
            <person name="Alvarez Arevalo M."/>
            <person name="Sterndorff E.B."/>
            <person name="Faurdal D."/>
            <person name="Vuksanovic O."/>
            <person name="Mourched A.-S."/>
            <person name="Charusanti P."/>
            <person name="Shaw S."/>
            <person name="Blin K."/>
            <person name="Weber T."/>
        </authorList>
    </citation>
    <scope>NUCLEOTIDE SEQUENCE</scope>
    <source>
        <strain evidence="12">NBC_00283</strain>
    </source>
</reference>
<organism evidence="12 13">
    <name type="scientific">Streptomyces goshikiensis</name>
    <dbReference type="NCBI Taxonomy" id="1942"/>
    <lineage>
        <taxon>Bacteria</taxon>
        <taxon>Bacillati</taxon>
        <taxon>Actinomycetota</taxon>
        <taxon>Actinomycetes</taxon>
        <taxon>Kitasatosporales</taxon>
        <taxon>Streptomycetaceae</taxon>
        <taxon>Streptomyces</taxon>
    </lineage>
</organism>
<evidence type="ECO:0000259" key="11">
    <source>
        <dbReference type="PROSITE" id="PS50109"/>
    </source>
</evidence>
<dbReference type="InterPro" id="IPR036890">
    <property type="entry name" value="HATPase_C_sf"/>
</dbReference>
<gene>
    <name evidence="12" type="ORF">OHU17_04340</name>
</gene>
<dbReference type="Pfam" id="PF07730">
    <property type="entry name" value="HisKA_3"/>
    <property type="match status" value="1"/>
</dbReference>
<feature type="transmembrane region" description="Helical" evidence="10">
    <location>
        <begin position="65"/>
        <end position="82"/>
    </location>
</feature>
<dbReference type="PANTHER" id="PTHR24421">
    <property type="entry name" value="NITRATE/NITRITE SENSOR PROTEIN NARX-RELATED"/>
    <property type="match status" value="1"/>
</dbReference>
<keyword evidence="7" id="KW-0067">ATP-binding</keyword>
<evidence type="ECO:0000256" key="9">
    <source>
        <dbReference type="SAM" id="MobiDB-lite"/>
    </source>
</evidence>
<keyword evidence="10" id="KW-0812">Transmembrane</keyword>
<feature type="transmembrane region" description="Helical" evidence="10">
    <location>
        <begin position="126"/>
        <end position="145"/>
    </location>
</feature>
<keyword evidence="10" id="KW-1133">Transmembrane helix</keyword>
<dbReference type="InterPro" id="IPR003594">
    <property type="entry name" value="HATPase_dom"/>
</dbReference>
<keyword evidence="5" id="KW-0547">Nucleotide-binding</keyword>
<dbReference type="InterPro" id="IPR050482">
    <property type="entry name" value="Sensor_HK_TwoCompSys"/>
</dbReference>
<name>A0ABZ1RFL6_9ACTN</name>
<evidence type="ECO:0000256" key="3">
    <source>
        <dbReference type="ARBA" id="ARBA00022553"/>
    </source>
</evidence>
<dbReference type="PROSITE" id="PS50109">
    <property type="entry name" value="HIS_KIN"/>
    <property type="match status" value="1"/>
</dbReference>
<evidence type="ECO:0000256" key="8">
    <source>
        <dbReference type="ARBA" id="ARBA00023012"/>
    </source>
</evidence>
<dbReference type="Gene3D" id="1.20.5.1930">
    <property type="match status" value="1"/>
</dbReference>
<feature type="domain" description="Histidine kinase" evidence="11">
    <location>
        <begin position="314"/>
        <end position="403"/>
    </location>
</feature>
<keyword evidence="4" id="KW-0808">Transferase</keyword>
<dbReference type="EMBL" id="CP108057">
    <property type="protein sequence ID" value="WUO45106.1"/>
    <property type="molecule type" value="Genomic_DNA"/>
</dbReference>
<feature type="region of interest" description="Disordered" evidence="9">
    <location>
        <begin position="1"/>
        <end position="24"/>
    </location>
</feature>
<evidence type="ECO:0000256" key="7">
    <source>
        <dbReference type="ARBA" id="ARBA00022840"/>
    </source>
</evidence>
<dbReference type="SMART" id="SM00387">
    <property type="entry name" value="HATPase_c"/>
    <property type="match status" value="1"/>
</dbReference>
<evidence type="ECO:0000313" key="12">
    <source>
        <dbReference type="EMBL" id="WUO45106.1"/>
    </source>
</evidence>
<evidence type="ECO:0000256" key="5">
    <source>
        <dbReference type="ARBA" id="ARBA00022741"/>
    </source>
</evidence>
<evidence type="ECO:0000256" key="6">
    <source>
        <dbReference type="ARBA" id="ARBA00022777"/>
    </source>
</evidence>
<dbReference type="GO" id="GO:0016301">
    <property type="term" value="F:kinase activity"/>
    <property type="evidence" value="ECO:0007669"/>
    <property type="project" value="UniProtKB-KW"/>
</dbReference>
<sequence length="414" mass="43092">MPMRSEDRTGTTGREGARAPGRRTRWDRVREPAFAWTRSDALLAIGTAANDLIGFSLGATEDGRPLTVSAVVLVVLGGACVLGRRARPVTVLCAVLALGVALNLTTPQGTHFSAAFAVALYTVTRLRGPAVTAAAALATVPLTLISGGHGEVSVLTGVLSNTVAVLLVVGTGLLVRRWQQEAEARRTLLADRAVAEERRRIARELHDIVAHHITTMQLMAGGARANLAHDPEAAREALVTLEGSGRMALGEMRQLLDVLRAGEEPEQVPPEPQPGAGDLGRIITESRLAGTPTEFTVHGAARPLPPTVGLTVFRIVQEALTNARKHAGGARAHVRLTYRPEGVDVEVRDDGAGARPGPARPAAGSGYGLIGMRERVALQGGTLEAGACDGGGFRVAAVLPAGAVPGGRGGERRG</sequence>
<keyword evidence="10" id="KW-0472">Membrane</keyword>
<keyword evidence="13" id="KW-1185">Reference proteome</keyword>
<accession>A0ABZ1RFL6</accession>
<dbReference type="CDD" id="cd16917">
    <property type="entry name" value="HATPase_UhpB-NarQ-NarX-like"/>
    <property type="match status" value="1"/>
</dbReference>
<dbReference type="Gene3D" id="3.30.565.10">
    <property type="entry name" value="Histidine kinase-like ATPase, C-terminal domain"/>
    <property type="match status" value="1"/>
</dbReference>
<comment type="catalytic activity">
    <reaction evidence="1">
        <text>ATP + protein L-histidine = ADP + protein N-phospho-L-histidine.</text>
        <dbReference type="EC" id="2.7.13.3"/>
    </reaction>
</comment>
<dbReference type="EC" id="2.7.13.3" evidence="2"/>
<evidence type="ECO:0000256" key="4">
    <source>
        <dbReference type="ARBA" id="ARBA00022679"/>
    </source>
</evidence>
<evidence type="ECO:0000256" key="2">
    <source>
        <dbReference type="ARBA" id="ARBA00012438"/>
    </source>
</evidence>
<dbReference type="Pfam" id="PF02518">
    <property type="entry name" value="HATPase_c"/>
    <property type="match status" value="1"/>
</dbReference>
<proteinExistence type="predicted"/>
<protein>
    <recommendedName>
        <fullName evidence="2">histidine kinase</fullName>
        <ecNumber evidence="2">2.7.13.3</ecNumber>
    </recommendedName>
</protein>
<dbReference type="InterPro" id="IPR011712">
    <property type="entry name" value="Sig_transdc_His_kin_sub3_dim/P"/>
</dbReference>
<evidence type="ECO:0000313" key="13">
    <source>
        <dbReference type="Proteomes" id="UP001432075"/>
    </source>
</evidence>
<feature type="transmembrane region" description="Helical" evidence="10">
    <location>
        <begin position="152"/>
        <end position="175"/>
    </location>
</feature>
<dbReference type="PANTHER" id="PTHR24421:SF10">
    <property type="entry name" value="NITRATE_NITRITE SENSOR PROTEIN NARQ"/>
    <property type="match status" value="1"/>
</dbReference>